<evidence type="ECO:0000256" key="15">
    <source>
        <dbReference type="ARBA" id="ARBA00047761"/>
    </source>
</evidence>
<evidence type="ECO:0000256" key="5">
    <source>
        <dbReference type="ARBA" id="ARBA00013081"/>
    </source>
</evidence>
<evidence type="ECO:0000256" key="23">
    <source>
        <dbReference type="RuleBase" id="RU003465"/>
    </source>
</evidence>
<evidence type="ECO:0000256" key="22">
    <source>
        <dbReference type="ARBA" id="ARBA00079435"/>
    </source>
</evidence>
<evidence type="ECO:0000256" key="2">
    <source>
        <dbReference type="ARBA" id="ARBA00001946"/>
    </source>
</evidence>
<keyword evidence="26" id="KW-1185">Reference proteome</keyword>
<evidence type="ECO:0000256" key="1">
    <source>
        <dbReference type="ARBA" id="ARBA00001936"/>
    </source>
</evidence>
<evidence type="ECO:0000313" key="25">
    <source>
        <dbReference type="EMBL" id="KAL0979862.1"/>
    </source>
</evidence>
<evidence type="ECO:0000256" key="6">
    <source>
        <dbReference type="ARBA" id="ARBA00022490"/>
    </source>
</evidence>
<dbReference type="PROSITE" id="PS01032">
    <property type="entry name" value="PPM_1"/>
    <property type="match status" value="1"/>
</dbReference>
<sequence>MEEEARRFLGRYLEELPAPLGPEDPLPLTPLSRKVSLEELRGESLDLGQRLLTARDAPSPLSAAMCHIALSELLKTDLLTFQLPQDVGQEQREEQEVVLLQSELVQRLFVNKLREVGVAWKQHLPTPLPVGPARFLLCSAHAIRNTRRKMEDRHVSLPDFNTLTGLKDGVERSYYAVFDGHGGVDAAIYAATHLHIKLSQQEMLVSDPAAAFKKTFTQTDVMFKGKAQRERLRSGSTGVAVLLQGEWLHMAWLGDSQGMLVRQGQEVTLMEPHKPEREDEKQRIEDLGGCIVYNGCWRVNGTYAVSRAIGDFDQKPYISADADCCTTRLDGDEDYFLLACDGFFDTVRPDQVPALVLKALQEHREPLGAGEGAGCDSGCEEGVSTAPLGQSVAQKLVDHAKAAGSSDNITVMVVFLRLPEQLLIPDQRNTTAASGPAPE</sequence>
<dbReference type="PANTHER" id="PTHR13832">
    <property type="entry name" value="PROTEIN PHOSPHATASE 2C"/>
    <property type="match status" value="1"/>
</dbReference>
<gene>
    <name evidence="25" type="ORF">UPYG_G00190780</name>
</gene>
<proteinExistence type="inferred from homology"/>
<dbReference type="PROSITE" id="PS51746">
    <property type="entry name" value="PPM_2"/>
    <property type="match status" value="1"/>
</dbReference>
<evidence type="ECO:0000256" key="16">
    <source>
        <dbReference type="ARBA" id="ARBA00048336"/>
    </source>
</evidence>
<keyword evidence="6" id="KW-0963">Cytoplasm</keyword>
<evidence type="ECO:0000256" key="13">
    <source>
        <dbReference type="ARBA" id="ARBA00023211"/>
    </source>
</evidence>
<dbReference type="Proteomes" id="UP001557470">
    <property type="component" value="Unassembled WGS sequence"/>
</dbReference>
<dbReference type="EC" id="3.1.3.16" evidence="5"/>
<comment type="cofactor">
    <cofactor evidence="2">
        <name>Mg(2+)</name>
        <dbReference type="ChEBI" id="CHEBI:18420"/>
    </cofactor>
</comment>
<comment type="similarity">
    <text evidence="23">Belongs to the PP2C family.</text>
</comment>
<evidence type="ECO:0000256" key="14">
    <source>
        <dbReference type="ARBA" id="ARBA00023242"/>
    </source>
</evidence>
<keyword evidence="14" id="KW-0539">Nucleus</keyword>
<evidence type="ECO:0000256" key="9">
    <source>
        <dbReference type="ARBA" id="ARBA00022737"/>
    </source>
</evidence>
<dbReference type="CDD" id="cd00143">
    <property type="entry name" value="PP2Cc"/>
    <property type="match status" value="1"/>
</dbReference>
<comment type="catalytic activity">
    <reaction evidence="15">
        <text>O-phospho-L-seryl-[protein] + H2O = L-seryl-[protein] + phosphate</text>
        <dbReference type="Rhea" id="RHEA:20629"/>
        <dbReference type="Rhea" id="RHEA-COMP:9863"/>
        <dbReference type="Rhea" id="RHEA-COMP:11604"/>
        <dbReference type="ChEBI" id="CHEBI:15377"/>
        <dbReference type="ChEBI" id="CHEBI:29999"/>
        <dbReference type="ChEBI" id="CHEBI:43474"/>
        <dbReference type="ChEBI" id="CHEBI:83421"/>
        <dbReference type="EC" id="3.1.3.16"/>
    </reaction>
</comment>
<dbReference type="InterPro" id="IPR000222">
    <property type="entry name" value="PP2C_BS"/>
</dbReference>
<protein>
    <recommendedName>
        <fullName evidence="18">Protein phosphatase 1E</fullName>
        <ecNumber evidence="5">3.1.3.16</ecNumber>
    </recommendedName>
    <alternativeName>
        <fullName evidence="21">Ca(2+)/calmodulin-dependent protein kinase phosphatase N</fullName>
    </alternativeName>
    <alternativeName>
        <fullName evidence="19">CaMKP-nucleus</fullName>
    </alternativeName>
    <alternativeName>
        <fullName evidence="20">Partner of PIX 1</fullName>
    </alternativeName>
    <alternativeName>
        <fullName evidence="22">Partner of PIX-alpha</fullName>
    </alternativeName>
</protein>
<comment type="subcellular location">
    <subcellularLocation>
        <location evidence="4">Cytoplasm</location>
    </subcellularLocation>
    <subcellularLocation>
        <location evidence="3">Nucleus</location>
    </subcellularLocation>
</comment>
<evidence type="ECO:0000256" key="11">
    <source>
        <dbReference type="ARBA" id="ARBA00022842"/>
    </source>
</evidence>
<dbReference type="PANTHER" id="PTHR13832:SF233">
    <property type="entry name" value="PROTEIN PHOSPHATASE 1F"/>
    <property type="match status" value="1"/>
</dbReference>
<evidence type="ECO:0000256" key="7">
    <source>
        <dbReference type="ARBA" id="ARBA00022553"/>
    </source>
</evidence>
<evidence type="ECO:0000256" key="17">
    <source>
        <dbReference type="ARBA" id="ARBA00063519"/>
    </source>
</evidence>
<evidence type="ECO:0000256" key="3">
    <source>
        <dbReference type="ARBA" id="ARBA00004123"/>
    </source>
</evidence>
<dbReference type="SMART" id="SM00332">
    <property type="entry name" value="PP2Cc"/>
    <property type="match status" value="1"/>
</dbReference>
<evidence type="ECO:0000256" key="8">
    <source>
        <dbReference type="ARBA" id="ARBA00022723"/>
    </source>
</evidence>
<dbReference type="InterPro" id="IPR015655">
    <property type="entry name" value="PP2C"/>
</dbReference>
<keyword evidence="11" id="KW-0460">Magnesium</keyword>
<reference evidence="25 26" key="1">
    <citation type="submission" date="2024-06" db="EMBL/GenBank/DDBJ databases">
        <authorList>
            <person name="Pan Q."/>
            <person name="Wen M."/>
            <person name="Jouanno E."/>
            <person name="Zahm M."/>
            <person name="Klopp C."/>
            <person name="Cabau C."/>
            <person name="Louis A."/>
            <person name="Berthelot C."/>
            <person name="Parey E."/>
            <person name="Roest Crollius H."/>
            <person name="Montfort J."/>
            <person name="Robinson-Rechavi M."/>
            <person name="Bouchez O."/>
            <person name="Lampietro C."/>
            <person name="Lopez Roques C."/>
            <person name="Donnadieu C."/>
            <person name="Postlethwait J."/>
            <person name="Bobe J."/>
            <person name="Verreycken H."/>
            <person name="Guiguen Y."/>
        </authorList>
    </citation>
    <scope>NUCLEOTIDE SEQUENCE [LARGE SCALE GENOMIC DNA]</scope>
    <source>
        <strain evidence="25">Up_M1</strain>
        <tissue evidence="25">Testis</tissue>
    </source>
</reference>
<keyword evidence="7" id="KW-0597">Phosphoprotein</keyword>
<evidence type="ECO:0000313" key="26">
    <source>
        <dbReference type="Proteomes" id="UP001557470"/>
    </source>
</evidence>
<dbReference type="GO" id="GO:0046872">
    <property type="term" value="F:metal ion binding"/>
    <property type="evidence" value="ECO:0007669"/>
    <property type="project" value="UniProtKB-KW"/>
</dbReference>
<dbReference type="Pfam" id="PF00481">
    <property type="entry name" value="PP2C"/>
    <property type="match status" value="1"/>
</dbReference>
<dbReference type="SUPFAM" id="SSF81606">
    <property type="entry name" value="PP2C-like"/>
    <property type="match status" value="1"/>
</dbReference>
<keyword evidence="12 23" id="KW-0904">Protein phosphatase</keyword>
<keyword evidence="8" id="KW-0479">Metal-binding</keyword>
<evidence type="ECO:0000256" key="19">
    <source>
        <dbReference type="ARBA" id="ARBA00075580"/>
    </source>
</evidence>
<comment type="cofactor">
    <cofactor evidence="1">
        <name>Mn(2+)</name>
        <dbReference type="ChEBI" id="CHEBI:29035"/>
    </cofactor>
</comment>
<dbReference type="EMBL" id="JAGEUA010000005">
    <property type="protein sequence ID" value="KAL0979862.1"/>
    <property type="molecule type" value="Genomic_DNA"/>
</dbReference>
<evidence type="ECO:0000256" key="20">
    <source>
        <dbReference type="ARBA" id="ARBA00075701"/>
    </source>
</evidence>
<dbReference type="AlphaFoldDB" id="A0ABD0XDN4"/>
<keyword evidence="13" id="KW-0464">Manganese</keyword>
<evidence type="ECO:0000256" key="4">
    <source>
        <dbReference type="ARBA" id="ARBA00004496"/>
    </source>
</evidence>
<dbReference type="GO" id="GO:0004722">
    <property type="term" value="F:protein serine/threonine phosphatase activity"/>
    <property type="evidence" value="ECO:0007669"/>
    <property type="project" value="UniProtKB-EC"/>
</dbReference>
<dbReference type="GO" id="GO:0005737">
    <property type="term" value="C:cytoplasm"/>
    <property type="evidence" value="ECO:0007669"/>
    <property type="project" value="UniProtKB-SubCell"/>
</dbReference>
<organism evidence="25 26">
    <name type="scientific">Umbra pygmaea</name>
    <name type="common">Eastern mudminnow</name>
    <dbReference type="NCBI Taxonomy" id="75934"/>
    <lineage>
        <taxon>Eukaryota</taxon>
        <taxon>Metazoa</taxon>
        <taxon>Chordata</taxon>
        <taxon>Craniata</taxon>
        <taxon>Vertebrata</taxon>
        <taxon>Euteleostomi</taxon>
        <taxon>Actinopterygii</taxon>
        <taxon>Neopterygii</taxon>
        <taxon>Teleostei</taxon>
        <taxon>Protacanthopterygii</taxon>
        <taxon>Esociformes</taxon>
        <taxon>Umbridae</taxon>
        <taxon>Umbra</taxon>
    </lineage>
</organism>
<dbReference type="InterPro" id="IPR001932">
    <property type="entry name" value="PPM-type_phosphatase-like_dom"/>
</dbReference>
<evidence type="ECO:0000256" key="21">
    <source>
        <dbReference type="ARBA" id="ARBA00078590"/>
    </source>
</evidence>
<evidence type="ECO:0000259" key="24">
    <source>
        <dbReference type="PROSITE" id="PS51746"/>
    </source>
</evidence>
<dbReference type="InterPro" id="IPR036457">
    <property type="entry name" value="PPM-type-like_dom_sf"/>
</dbReference>
<name>A0ABD0XDN4_UMBPY</name>
<dbReference type="Gene3D" id="3.60.40.10">
    <property type="entry name" value="PPM-type phosphatase domain"/>
    <property type="match status" value="1"/>
</dbReference>
<feature type="domain" description="PPM-type phosphatase" evidence="24">
    <location>
        <begin position="136"/>
        <end position="416"/>
    </location>
</feature>
<dbReference type="FunFam" id="3.60.40.10:FF:000021">
    <property type="entry name" value="Protein phosphatase, Mg2+/Mn2+-dependent, 1E"/>
    <property type="match status" value="1"/>
</dbReference>
<accession>A0ABD0XDN4</accession>
<keyword evidence="9" id="KW-0677">Repeat</keyword>
<comment type="caution">
    <text evidence="25">The sequence shown here is derived from an EMBL/GenBank/DDBJ whole genome shotgun (WGS) entry which is preliminary data.</text>
</comment>
<evidence type="ECO:0000256" key="18">
    <source>
        <dbReference type="ARBA" id="ARBA00070214"/>
    </source>
</evidence>
<evidence type="ECO:0000256" key="12">
    <source>
        <dbReference type="ARBA" id="ARBA00022912"/>
    </source>
</evidence>
<keyword evidence="10 23" id="KW-0378">Hydrolase</keyword>
<evidence type="ECO:0000256" key="10">
    <source>
        <dbReference type="ARBA" id="ARBA00022801"/>
    </source>
</evidence>
<comment type="catalytic activity">
    <reaction evidence="16">
        <text>O-phospho-L-threonyl-[protein] + H2O = L-threonyl-[protein] + phosphate</text>
        <dbReference type="Rhea" id="RHEA:47004"/>
        <dbReference type="Rhea" id="RHEA-COMP:11060"/>
        <dbReference type="Rhea" id="RHEA-COMP:11605"/>
        <dbReference type="ChEBI" id="CHEBI:15377"/>
        <dbReference type="ChEBI" id="CHEBI:30013"/>
        <dbReference type="ChEBI" id="CHEBI:43474"/>
        <dbReference type="ChEBI" id="CHEBI:61977"/>
        <dbReference type="EC" id="3.1.3.16"/>
    </reaction>
</comment>
<comment type="subunit">
    <text evidence="17">Heterotrimer. Interacts with PAX1 and ARHGEF6 (or ARHGEF7).</text>
</comment>
<dbReference type="GO" id="GO:0005634">
    <property type="term" value="C:nucleus"/>
    <property type="evidence" value="ECO:0007669"/>
    <property type="project" value="UniProtKB-SubCell"/>
</dbReference>